<gene>
    <name evidence="4" type="ORF">EFK50_12480</name>
</gene>
<accession>A0A3N0CHS0</accession>
<feature type="coiled-coil region" evidence="1">
    <location>
        <begin position="247"/>
        <end position="309"/>
    </location>
</feature>
<dbReference type="InterPro" id="IPR048354">
    <property type="entry name" value="TOD1_MUCI70_glycTrfase_dom"/>
</dbReference>
<keyword evidence="5" id="KW-1185">Reference proteome</keyword>
<dbReference type="Proteomes" id="UP000267128">
    <property type="component" value="Unassembled WGS sequence"/>
</dbReference>
<dbReference type="EMBL" id="RJSE01000007">
    <property type="protein sequence ID" value="RNL62576.1"/>
    <property type="molecule type" value="Genomic_DNA"/>
</dbReference>
<protein>
    <submittedName>
        <fullName evidence="4">DUF616 domain-containing protein</fullName>
    </submittedName>
</protein>
<evidence type="ECO:0000256" key="2">
    <source>
        <dbReference type="SAM" id="MobiDB-lite"/>
    </source>
</evidence>
<comment type="caution">
    <text evidence="4">The sequence shown here is derived from an EMBL/GenBank/DDBJ whole genome shotgun (WGS) entry which is preliminary data.</text>
</comment>
<feature type="domain" description="TOD1/MUCI70 glycosyltransferase-like" evidence="3">
    <location>
        <begin position="83"/>
        <end position="199"/>
    </location>
</feature>
<evidence type="ECO:0000313" key="4">
    <source>
        <dbReference type="EMBL" id="RNL62576.1"/>
    </source>
</evidence>
<proteinExistence type="predicted"/>
<dbReference type="OrthoDB" id="9179784at2"/>
<sequence length="329" mass="38035">MTDHPPKRAVYTALIGSYERLLEQPAAITSDVPFICLTDDPDLTSNTWQVRLIEPAFLRDASRSSRFLKIMGGGHPLDEYDETLWIDNRIVLSEDPAVILDEVLADADLAVIHHSYRETVVAEFDEVTRAGLDDPARIYEQLIHYAESKQHVLDLRPYWGAFIARRWTPSIRDAMQTWLNHVLRYSRRDQLSMRYALDGVPRVLALDLDNYKSSWHTWISDQDVIARDYSMRNNSFRTSIRAPLAATTTLNAEIASLRAELDAEQERSRKALERVAHLRARVERLLKRVDRLTRKLAVERDRSARLRAQVDRRPGKRAADAVRRALTRR</sequence>
<dbReference type="AlphaFoldDB" id="A0A3N0CHS0"/>
<keyword evidence="1" id="KW-0175">Coiled coil</keyword>
<feature type="compositionally biased region" description="Basic and acidic residues" evidence="2">
    <location>
        <begin position="310"/>
        <end position="323"/>
    </location>
</feature>
<evidence type="ECO:0000259" key="3">
    <source>
        <dbReference type="Pfam" id="PF04765"/>
    </source>
</evidence>
<dbReference type="RefSeq" id="WP_123227872.1">
    <property type="nucleotide sequence ID" value="NZ_RJSE01000007.1"/>
</dbReference>
<dbReference type="Pfam" id="PF04765">
    <property type="entry name" value="TOD1_MUCI70"/>
    <property type="match status" value="1"/>
</dbReference>
<evidence type="ECO:0000256" key="1">
    <source>
        <dbReference type="SAM" id="Coils"/>
    </source>
</evidence>
<evidence type="ECO:0000313" key="5">
    <source>
        <dbReference type="Proteomes" id="UP000267128"/>
    </source>
</evidence>
<reference evidence="4 5" key="1">
    <citation type="submission" date="2018-11" db="EMBL/GenBank/DDBJ databases">
        <authorList>
            <person name="Li F."/>
        </authorList>
    </citation>
    <scope>NUCLEOTIDE SEQUENCE [LARGE SCALE GENOMIC DNA]</scope>
    <source>
        <strain evidence="4 5">Gsoil 097</strain>
    </source>
</reference>
<organism evidence="4 5">
    <name type="scientific">Nocardioides marmoriginsengisoli</name>
    <dbReference type="NCBI Taxonomy" id="661483"/>
    <lineage>
        <taxon>Bacteria</taxon>
        <taxon>Bacillati</taxon>
        <taxon>Actinomycetota</taxon>
        <taxon>Actinomycetes</taxon>
        <taxon>Propionibacteriales</taxon>
        <taxon>Nocardioidaceae</taxon>
        <taxon>Nocardioides</taxon>
    </lineage>
</organism>
<name>A0A3N0CHS0_9ACTN</name>
<feature type="region of interest" description="Disordered" evidence="2">
    <location>
        <begin position="310"/>
        <end position="329"/>
    </location>
</feature>